<accession>A0A250J2R4</accession>
<dbReference type="Gene3D" id="2.40.10.10">
    <property type="entry name" value="Trypsin-like serine proteases"/>
    <property type="match status" value="1"/>
</dbReference>
<organism evidence="2 3">
    <name type="scientific">Cystobacter fuscus</name>
    <dbReference type="NCBI Taxonomy" id="43"/>
    <lineage>
        <taxon>Bacteria</taxon>
        <taxon>Pseudomonadati</taxon>
        <taxon>Myxococcota</taxon>
        <taxon>Myxococcia</taxon>
        <taxon>Myxococcales</taxon>
        <taxon>Cystobacterineae</taxon>
        <taxon>Archangiaceae</taxon>
        <taxon>Cystobacter</taxon>
    </lineage>
</organism>
<dbReference type="Proteomes" id="UP000217257">
    <property type="component" value="Chromosome"/>
</dbReference>
<dbReference type="AlphaFoldDB" id="A0A250J2R4"/>
<dbReference type="Pfam" id="PF00089">
    <property type="entry name" value="Trypsin"/>
    <property type="match status" value="1"/>
</dbReference>
<reference evidence="2 3" key="1">
    <citation type="submission" date="2017-06" db="EMBL/GenBank/DDBJ databases">
        <title>Sequencing and comparative analysis of myxobacterial genomes.</title>
        <authorList>
            <person name="Rupp O."/>
            <person name="Goesmann A."/>
            <person name="Sogaard-Andersen L."/>
        </authorList>
    </citation>
    <scope>NUCLEOTIDE SEQUENCE [LARGE SCALE GENOMIC DNA]</scope>
    <source>
        <strain evidence="2 3">DSM 52655</strain>
    </source>
</reference>
<name>A0A250J2R4_9BACT</name>
<feature type="domain" description="Peptidase S1" evidence="1">
    <location>
        <begin position="217"/>
        <end position="328"/>
    </location>
</feature>
<dbReference type="EMBL" id="CP022098">
    <property type="protein sequence ID" value="ATB37661.1"/>
    <property type="molecule type" value="Genomic_DNA"/>
</dbReference>
<sequence>MSVEQQVRTVLHLLTGNAPRSASGPGGPGNFAPAARAMVAATGGFQSPGPSPVETPDWMTDSCIQALGLGEKETCGVMGSDVALKVYVEKKLPKSRLGKPVPKVVSLDGMAPILTDVVEIGKVRLQSNTQRIRPALPGFSVSRAEDPPNTGTFGLVVRKKGQASPFYLLSNCHAIAASGLANKGDIIIQPGAADEGVATADRIGALSEWVPFDFTPNSTQNNIDAAIAQLDDNVASAAIALLGVPTGVNTTLTRGMYVQKVGRTTSLSVARITDVDLVLNLSYPTASGLQLATMRDQVLVTFYSNPGDSGSSVLDMDNKVVGLHVAGSSVVGIFCKIGNVLERLGLEVVTQDNLGTPVTTG</sequence>
<evidence type="ECO:0000259" key="1">
    <source>
        <dbReference type="Pfam" id="PF00089"/>
    </source>
</evidence>
<protein>
    <recommendedName>
        <fullName evidence="1">Peptidase S1 domain-containing protein</fullName>
    </recommendedName>
</protein>
<gene>
    <name evidence="2" type="ORF">CYFUS_003086</name>
</gene>
<dbReference type="GO" id="GO:0004252">
    <property type="term" value="F:serine-type endopeptidase activity"/>
    <property type="evidence" value="ECO:0007669"/>
    <property type="project" value="InterPro"/>
</dbReference>
<dbReference type="InterPro" id="IPR001254">
    <property type="entry name" value="Trypsin_dom"/>
</dbReference>
<dbReference type="SUPFAM" id="SSF50494">
    <property type="entry name" value="Trypsin-like serine proteases"/>
    <property type="match status" value="1"/>
</dbReference>
<dbReference type="RefSeq" id="WP_157758461.1">
    <property type="nucleotide sequence ID" value="NZ_CP022098.1"/>
</dbReference>
<proteinExistence type="predicted"/>
<dbReference type="GO" id="GO:0006508">
    <property type="term" value="P:proteolysis"/>
    <property type="evidence" value="ECO:0007669"/>
    <property type="project" value="InterPro"/>
</dbReference>
<evidence type="ECO:0000313" key="2">
    <source>
        <dbReference type="EMBL" id="ATB37661.1"/>
    </source>
</evidence>
<dbReference type="KEGG" id="cfus:CYFUS_003086"/>
<dbReference type="InterPro" id="IPR043504">
    <property type="entry name" value="Peptidase_S1_PA_chymotrypsin"/>
</dbReference>
<evidence type="ECO:0000313" key="3">
    <source>
        <dbReference type="Proteomes" id="UP000217257"/>
    </source>
</evidence>
<dbReference type="InterPro" id="IPR009003">
    <property type="entry name" value="Peptidase_S1_PA"/>
</dbReference>